<feature type="compositionally biased region" description="Low complexity" evidence="1">
    <location>
        <begin position="10"/>
        <end position="20"/>
    </location>
</feature>
<dbReference type="InterPro" id="IPR024727">
    <property type="entry name" value="NAD_Glu_DH_N_ACT1"/>
</dbReference>
<dbReference type="InterPro" id="IPR048381">
    <property type="entry name" value="GDH_C"/>
</dbReference>
<dbReference type="GO" id="GO:0006538">
    <property type="term" value="P:L-glutamate catabolic process"/>
    <property type="evidence" value="ECO:0007669"/>
    <property type="project" value="InterPro"/>
</dbReference>
<dbReference type="Pfam" id="PF21076">
    <property type="entry name" value="GDH_ACT2"/>
    <property type="match status" value="1"/>
</dbReference>
<dbReference type="SUPFAM" id="SSF51735">
    <property type="entry name" value="NAD(P)-binding Rossmann-fold domains"/>
    <property type="match status" value="1"/>
</dbReference>
<dbReference type="Pfam" id="PF21073">
    <property type="entry name" value="GDH_HM1"/>
    <property type="match status" value="1"/>
</dbReference>
<feature type="region of interest" description="Disordered" evidence="1">
    <location>
        <begin position="1"/>
        <end position="20"/>
    </location>
</feature>
<dbReference type="PANTHER" id="PTHR43403:SF1">
    <property type="entry name" value="NAD-SPECIFIC GLUTAMATE DEHYDROGENASE"/>
    <property type="match status" value="1"/>
</dbReference>
<evidence type="ECO:0000259" key="2">
    <source>
        <dbReference type="Pfam" id="PF05088"/>
    </source>
</evidence>
<dbReference type="InterPro" id="IPR046346">
    <property type="entry name" value="Aminoacid_DH-like_N_sf"/>
</dbReference>
<dbReference type="GO" id="GO:0004069">
    <property type="term" value="F:L-aspartate:2-oxoglutarate aminotransferase activity"/>
    <property type="evidence" value="ECO:0007669"/>
    <property type="project" value="InterPro"/>
</dbReference>
<dbReference type="EMBL" id="FNDN01000002">
    <property type="protein sequence ID" value="SDH61425.1"/>
    <property type="molecule type" value="Genomic_DNA"/>
</dbReference>
<dbReference type="InterPro" id="IPR007780">
    <property type="entry name" value="NAD_Glu_DH_bac"/>
</dbReference>
<dbReference type="Proteomes" id="UP000183263">
    <property type="component" value="Unassembled WGS sequence"/>
</dbReference>
<dbReference type="InterPro" id="IPR036291">
    <property type="entry name" value="NAD(P)-bd_dom_sf"/>
</dbReference>
<feature type="domain" description="NAD-specific glutamate dehydrogenase C-terminal" evidence="3">
    <location>
        <begin position="1274"/>
        <end position="1608"/>
    </location>
</feature>
<name>A0A1G8DUY3_9NOCA</name>
<dbReference type="OrthoDB" id="9758052at2"/>
<dbReference type="Pfam" id="PF05088">
    <property type="entry name" value="Bac_GDH_CD"/>
    <property type="match status" value="1"/>
</dbReference>
<dbReference type="InterPro" id="IPR028971">
    <property type="entry name" value="NAD-GDH_cat"/>
</dbReference>
<evidence type="ECO:0000259" key="4">
    <source>
        <dbReference type="Pfam" id="PF21075"/>
    </source>
</evidence>
<reference evidence="7 8" key="1">
    <citation type="submission" date="2016-10" db="EMBL/GenBank/DDBJ databases">
        <authorList>
            <person name="de Groot N.N."/>
        </authorList>
    </citation>
    <scope>NUCLEOTIDE SEQUENCE [LARGE SCALE GENOMIC DNA]</scope>
    <source>
        <strain evidence="7 8">DSM 44892</strain>
    </source>
</reference>
<proteinExistence type="predicted"/>
<organism evidence="7 8">
    <name type="scientific">Rhodococcus triatomae</name>
    <dbReference type="NCBI Taxonomy" id="300028"/>
    <lineage>
        <taxon>Bacteria</taxon>
        <taxon>Bacillati</taxon>
        <taxon>Actinomycetota</taxon>
        <taxon>Actinomycetes</taxon>
        <taxon>Mycobacteriales</taxon>
        <taxon>Nocardiaceae</taxon>
        <taxon>Rhodococcus</taxon>
    </lineage>
</organism>
<dbReference type="InterPro" id="IPR049058">
    <property type="entry name" value="NAD_Glu_DH_HM2"/>
</dbReference>
<evidence type="ECO:0000313" key="8">
    <source>
        <dbReference type="Proteomes" id="UP000183263"/>
    </source>
</evidence>
<keyword evidence="8" id="KW-1185">Reference proteome</keyword>
<gene>
    <name evidence="7" type="ORF">SAMN05444695_102414</name>
</gene>
<dbReference type="Pfam" id="PF21077">
    <property type="entry name" value="GDH_ACT3"/>
    <property type="match status" value="1"/>
</dbReference>
<evidence type="ECO:0000259" key="5">
    <source>
        <dbReference type="Pfam" id="PF21076"/>
    </source>
</evidence>
<evidence type="ECO:0000259" key="3">
    <source>
        <dbReference type="Pfam" id="PF21074"/>
    </source>
</evidence>
<dbReference type="GO" id="GO:0004352">
    <property type="term" value="F:glutamate dehydrogenase (NAD+) activity"/>
    <property type="evidence" value="ECO:0007669"/>
    <property type="project" value="InterPro"/>
</dbReference>
<dbReference type="Pfam" id="PF21078">
    <property type="entry name" value="GDH_HM3"/>
    <property type="match status" value="1"/>
</dbReference>
<sequence length="1620" mass="177600">MAEPDDAPDPHGAGDLAPSSDALASLLPNALRDKARPLWAKYFAHADRGDSDSRTAAPEDVLAAHLELARVRRPGAVSVRVHRPGTGLGACIQVVVDDMPLLIESLVALVNRLGIGVSELIHPIFTVRRDDAGTLVDVGFDSDAATVGGAAESWIHVQLDPHTDAATLDALESRVPRVLDDVGVVVRDTDALRATENAVADELLAGAPHPAVTPQHLDDVARLLRWMASSNYSALGYRRLEMRPQGEAGARTLQIVPGSGLGVMRTDTALDDRILGMSDTLGDDRRLLVLTQGTYPATVHRDTYPYFVGVRILDRDGEVIGEHRFLGVFTVTAMHQNVLEIPLIERRVRDVIARSGYELNSYSGQTMLEVIESFPRAELFSSSTDLLFDTVSAVHSVGLRRRVRLFVRVDDFGRFVSCLVYLPRDRYTTAVRRAMQDILRHEFGGGDLEYSARVTDSDLALLHVTIRNDPPRPPHTLEVSEAERERIEARLTAVSRSWEDRLDELLDAHPDFDTAGVRQFVEALPDAYKEDFDAARAARDAVRVARLAPDGIDVSLYRTPAGRWRFALYVDGASVSLGRVLPLVQSLGVEVDDERPYGLRRDGEIYCWIYDFGLSVPADLAAVEIDETAVGRFTDAFEAMWRGRAAVDRFNELVLRAGMTWRQAVILRAYTKYLRQVTFPYSQYHIEGVAIEHPRTARMLVELFEATFDPDLDAPERVTDLHEGVAERIGAVVGLDADRILRALAGLVRATLRTNYFVRDTQGNPLDRLSLKFDPRAIDELPRPAPMFEIFVYAPDLEGVHLRFGSVARGGLRWSDRREDYRTEILGLAKAQEVKNAVIVPAGAKGGFVVKNPPTPTGDDAADRRAYAEEGARCYRAFVSGLLDVTDDIDLVSGDVVPPPRVIRRDGDDTYLVVAADKGTATFSDLANSLAAEYGYWLGDAFASGGSTGYDHKELGITARGAWVSVQRHFRELGIDADRAEITVAGVGDMSGDVFGNGMLLSAHLRLVAAFDHRHIFLDPDPDPAPSYAERRRLFELPRSTWADYDRSLIAEGGGVWERSLKSVPVGPAVREALGLDETVTQLSPPELIRAILRAPVDLLWNGGIGTYVKASSETDGDVGDKGNDAVRVNGDELRARVVGEGGNLGITPLGRVEYSLAGGRINTDALDNSAGVDSSDHEVNLKVLLDSAVGRGELAVAERNPLLADMSDEVAELVLDDNRGQNALMGVSRASAPQTADVHRRLIDHLVADRGLDRELEALPSDAEIVRRKDEGGGLVSPELATLMAHVKLALEDELLATGLPDSSTFAPRLPRYFPARLRARFADQIEAHPLRRQLVATMLANQAVEGGGITYVYRLREDAGASGTDAIRAYAIVTEIFGLPDLWELVRSAGLSAAVEDALVLETGRLLDRASRWFLAHRPQPLAVGAEISRYRDHVRALLPLLPTLMLPEQQDDLLRRARPLVDAGAPGHLTLDVFRRLHGFAFLDICDIADIAERETTEVADLYFALDEHLHIGSLLTSVSELPRGDRWNSLARLALRDDFYSSLRQLTFEVLADGEPGETSREKIGDWESINASRIARARSALRDIGESGTLDLATLTVAARQVRSMVRAGGTRSEV</sequence>
<dbReference type="InterPro" id="IPR049059">
    <property type="entry name" value="NAD_Glu_DH_HM1"/>
</dbReference>
<dbReference type="SUPFAM" id="SSF53223">
    <property type="entry name" value="Aminoacid dehydrogenase-like, N-terminal domain"/>
    <property type="match status" value="1"/>
</dbReference>
<dbReference type="Pfam" id="PF21075">
    <property type="entry name" value="GDH_ACT1"/>
    <property type="match status" value="1"/>
</dbReference>
<feature type="domain" description="NAD-glutamate dehydrogenase ACT3" evidence="6">
    <location>
        <begin position="552"/>
        <end position="626"/>
    </location>
</feature>
<dbReference type="PANTHER" id="PTHR43403">
    <property type="entry name" value="NAD-SPECIFIC GLUTAMATE DEHYDROGENASE"/>
    <property type="match status" value="1"/>
</dbReference>
<dbReference type="Gene3D" id="3.40.50.720">
    <property type="entry name" value="NAD(P)-binding Rossmann-like Domain"/>
    <property type="match status" value="1"/>
</dbReference>
<evidence type="ECO:0000256" key="1">
    <source>
        <dbReference type="SAM" id="MobiDB-lite"/>
    </source>
</evidence>
<dbReference type="RefSeq" id="WP_083342891.1">
    <property type="nucleotide sequence ID" value="NZ_CP048813.1"/>
</dbReference>
<dbReference type="Pfam" id="PF21074">
    <property type="entry name" value="GDH_C"/>
    <property type="match status" value="1"/>
</dbReference>
<dbReference type="InterPro" id="IPR049064">
    <property type="entry name" value="NAD_Glu_DH_ACT3"/>
</dbReference>
<feature type="domain" description="NAD-glutamate dehydrogenase ACT2" evidence="5">
    <location>
        <begin position="404"/>
        <end position="499"/>
    </location>
</feature>
<accession>A0A1G8DUY3</accession>
<dbReference type="InterPro" id="IPR049056">
    <property type="entry name" value="NAD_Glu_DH_HM3"/>
</dbReference>
<feature type="domain" description="NAD-glutamate dehydrogenase N-terminal ACT1" evidence="4">
    <location>
        <begin position="41"/>
        <end position="174"/>
    </location>
</feature>
<evidence type="ECO:0000259" key="6">
    <source>
        <dbReference type="Pfam" id="PF21077"/>
    </source>
</evidence>
<dbReference type="PIRSF" id="PIRSF036761">
    <property type="entry name" value="GDH_Mll4104"/>
    <property type="match status" value="1"/>
</dbReference>
<protein>
    <submittedName>
        <fullName evidence="7">Glutamate dehydrogenase</fullName>
    </submittedName>
</protein>
<dbReference type="Pfam" id="PF21079">
    <property type="entry name" value="GDH_HM2"/>
    <property type="match status" value="1"/>
</dbReference>
<feature type="domain" description="NAD-glutamate dehydrogenase catalytic" evidence="2">
    <location>
        <begin position="726"/>
        <end position="1227"/>
    </location>
</feature>
<dbReference type="InterPro" id="IPR049062">
    <property type="entry name" value="NAD_Glu_DH_ACT2"/>
</dbReference>
<evidence type="ECO:0000313" key="7">
    <source>
        <dbReference type="EMBL" id="SDH61425.1"/>
    </source>
</evidence>